<dbReference type="Proteomes" id="UP001222325">
    <property type="component" value="Unassembled WGS sequence"/>
</dbReference>
<proteinExistence type="predicted"/>
<dbReference type="EMBL" id="JARJCN010000166">
    <property type="protein sequence ID" value="KAJ7065988.1"/>
    <property type="molecule type" value="Genomic_DNA"/>
</dbReference>
<organism evidence="1 2">
    <name type="scientific">Mycena belliarum</name>
    <dbReference type="NCBI Taxonomy" id="1033014"/>
    <lineage>
        <taxon>Eukaryota</taxon>
        <taxon>Fungi</taxon>
        <taxon>Dikarya</taxon>
        <taxon>Basidiomycota</taxon>
        <taxon>Agaricomycotina</taxon>
        <taxon>Agaricomycetes</taxon>
        <taxon>Agaricomycetidae</taxon>
        <taxon>Agaricales</taxon>
        <taxon>Marasmiineae</taxon>
        <taxon>Mycenaceae</taxon>
        <taxon>Mycena</taxon>
    </lineage>
</organism>
<sequence length="63" mass="7554">MQTGSQLRRLFATILLECTPRDPQRLWDKYWQAMTDDCRYLLQQRALLHDSEITRAHIESYGL</sequence>
<evidence type="ECO:0000313" key="2">
    <source>
        <dbReference type="Proteomes" id="UP001222325"/>
    </source>
</evidence>
<gene>
    <name evidence="1" type="ORF">B0H15DRAFT_758391</name>
</gene>
<feature type="non-terminal residue" evidence="1">
    <location>
        <position position="63"/>
    </location>
</feature>
<comment type="caution">
    <text evidence="1">The sequence shown here is derived from an EMBL/GenBank/DDBJ whole genome shotgun (WGS) entry which is preliminary data.</text>
</comment>
<keyword evidence="2" id="KW-1185">Reference proteome</keyword>
<protein>
    <submittedName>
        <fullName evidence="1">Uncharacterized protein</fullName>
    </submittedName>
</protein>
<reference evidence="1" key="1">
    <citation type="submission" date="2023-03" db="EMBL/GenBank/DDBJ databases">
        <title>Massive genome expansion in bonnet fungi (Mycena s.s.) driven by repeated elements and novel gene families across ecological guilds.</title>
        <authorList>
            <consortium name="Lawrence Berkeley National Laboratory"/>
            <person name="Harder C.B."/>
            <person name="Miyauchi S."/>
            <person name="Viragh M."/>
            <person name="Kuo A."/>
            <person name="Thoen E."/>
            <person name="Andreopoulos B."/>
            <person name="Lu D."/>
            <person name="Skrede I."/>
            <person name="Drula E."/>
            <person name="Henrissat B."/>
            <person name="Morin E."/>
            <person name="Kohler A."/>
            <person name="Barry K."/>
            <person name="LaButti K."/>
            <person name="Morin E."/>
            <person name="Salamov A."/>
            <person name="Lipzen A."/>
            <person name="Mereny Z."/>
            <person name="Hegedus B."/>
            <person name="Baldrian P."/>
            <person name="Stursova M."/>
            <person name="Weitz H."/>
            <person name="Taylor A."/>
            <person name="Grigoriev I.V."/>
            <person name="Nagy L.G."/>
            <person name="Martin F."/>
            <person name="Kauserud H."/>
        </authorList>
    </citation>
    <scope>NUCLEOTIDE SEQUENCE</scope>
    <source>
        <strain evidence="1">CBHHK173m</strain>
    </source>
</reference>
<name>A0AAD6XHK2_9AGAR</name>
<accession>A0AAD6XHK2</accession>
<dbReference type="AlphaFoldDB" id="A0AAD6XHK2"/>
<evidence type="ECO:0000313" key="1">
    <source>
        <dbReference type="EMBL" id="KAJ7065988.1"/>
    </source>
</evidence>